<protein>
    <submittedName>
        <fullName evidence="2">Putative outer membrane adhesin like protein</fullName>
    </submittedName>
</protein>
<evidence type="ECO:0000313" key="2">
    <source>
        <dbReference type="EMBL" id="ADE38675.1"/>
    </source>
</evidence>
<dbReference type="eggNOG" id="ENOG502ZETE">
    <property type="taxonomic scope" value="Bacteria"/>
</dbReference>
<gene>
    <name evidence="2" type="ordered locus">SAR116_0432</name>
</gene>
<reference evidence="2 3" key="1">
    <citation type="journal article" date="2010" name="J. Bacteriol.">
        <title>Complete genome sequence of "Candidatus Puniceispirillum marinum" IMCC1322, a representative of the SAR116 clade in the Alphaproteobacteria.</title>
        <authorList>
            <person name="Oh H.M."/>
            <person name="Kwon K.K."/>
            <person name="Kang I."/>
            <person name="Kang S.G."/>
            <person name="Lee J.H."/>
            <person name="Kim S.J."/>
            <person name="Cho J.C."/>
        </authorList>
    </citation>
    <scope>NUCLEOTIDE SEQUENCE [LARGE SCALE GENOMIC DNA]</scope>
    <source>
        <strain evidence="2 3">IMCC1322</strain>
    </source>
</reference>
<keyword evidence="1" id="KW-0812">Transmembrane</keyword>
<keyword evidence="1" id="KW-1133">Transmembrane helix</keyword>
<accession>D5BQW1</accession>
<dbReference type="HOGENOM" id="CLU_426917_0_0_5"/>
<proteinExistence type="predicted"/>
<organism evidence="2 3">
    <name type="scientific">Puniceispirillum marinum (strain IMCC1322)</name>
    <dbReference type="NCBI Taxonomy" id="488538"/>
    <lineage>
        <taxon>Bacteria</taxon>
        <taxon>Pseudomonadati</taxon>
        <taxon>Pseudomonadota</taxon>
        <taxon>Alphaproteobacteria</taxon>
        <taxon>Candidatus Puniceispirillales</taxon>
        <taxon>Candidatus Puniceispirillaceae</taxon>
        <taxon>Candidatus Puniceispirillum</taxon>
    </lineage>
</organism>
<feature type="transmembrane region" description="Helical" evidence="1">
    <location>
        <begin position="20"/>
        <end position="40"/>
    </location>
</feature>
<name>D5BQW1_PUNMI</name>
<dbReference type="InterPro" id="IPR012902">
    <property type="entry name" value="N_methyl_site"/>
</dbReference>
<evidence type="ECO:0000313" key="3">
    <source>
        <dbReference type="Proteomes" id="UP000007460"/>
    </source>
</evidence>
<dbReference type="EMBL" id="CP001751">
    <property type="protein sequence ID" value="ADE38675.1"/>
    <property type="molecule type" value="Genomic_DNA"/>
</dbReference>
<dbReference type="KEGG" id="apb:SAR116_0432"/>
<keyword evidence="1" id="KW-0472">Membrane</keyword>
<sequence length="641" mass="70742">MRSTNIDVRFKKPHSGFSTIELLVALSLFAVVSVAAIQFVSQNKISLLQGRNELTTQQKNEAIAAFIYDDFRRDQLSDTLQSPVYINSTMPQDLQDAPPLVVGTVFGNGSRYNGTVPKCKLSSDAIIRFSTFSIEKNCKDAAGHNIAENINAILSRGGKIAFALEGGGGRCTVSLPIQNASSSNPSLRVFVEDATCLTQAANQSLPVKAGQQIIFPRYVAYSRDNPGSFYTSMIEPIDKSAPGLTIEMPAIFTSISSVLTALKDIGVYALDTAAQLSLEINTSHPTNRLRFSSIPSGMTITGDNSSNVMFQGSPTQVASLLSNLQYQSDNGFFGDDILTLNARAGIISRTASSTIKVTANCGGVANGTATRFDLGRYNASSKTFEVREFVTTVSVWSNLYPQDYYGYCGPLKNQPKQYVRFDRTDGVPSYYQYIKEQGDPFPCTRPHAADANLPGKYINYSPKNRDEVPDSVTVFLHEQHNLNTVDRFSLFFVFDDNDKTGGKAYFNLNNIEPNRDLTSFADKFTFADDPHEYRPSTIHSSGKLRITPGWDKSHDGVVLPLRLPSNGKRNGTYELEFYNQDPDGDGDVNPRLEMLLTDNITKWNIRAVNDSGIGVSYRQFTIRDKPDIQLRISESQRCPTP</sequence>
<dbReference type="AlphaFoldDB" id="D5BQW1"/>
<dbReference type="Proteomes" id="UP000007460">
    <property type="component" value="Chromosome"/>
</dbReference>
<keyword evidence="3" id="KW-1185">Reference proteome</keyword>
<dbReference type="PROSITE" id="PS00409">
    <property type="entry name" value="PROKAR_NTER_METHYL"/>
    <property type="match status" value="1"/>
</dbReference>
<evidence type="ECO:0000256" key="1">
    <source>
        <dbReference type="SAM" id="Phobius"/>
    </source>
</evidence>